<dbReference type="OrthoDB" id="9807890at2"/>
<gene>
    <name evidence="10" type="ORF">C8D91_2212</name>
</gene>
<comment type="caution">
    <text evidence="10">The sequence shown here is derived from an EMBL/GenBank/DDBJ whole genome shotgun (WGS) entry which is preliminary data.</text>
</comment>
<name>A0A4R6XFY2_9GAMM</name>
<dbReference type="RefSeq" id="WP_099019689.1">
    <property type="nucleotide sequence ID" value="NZ_NIHB01000003.1"/>
</dbReference>
<dbReference type="AlphaFoldDB" id="A0A4R6XFY2"/>
<dbReference type="PIRSF" id="PIRSF000903">
    <property type="entry name" value="B5n-ttraPtase_sm"/>
    <property type="match status" value="1"/>
</dbReference>
<keyword evidence="11" id="KW-1185">Reference proteome</keyword>
<evidence type="ECO:0000256" key="8">
    <source>
        <dbReference type="ARBA" id="ARBA00049417"/>
    </source>
</evidence>
<evidence type="ECO:0000313" key="10">
    <source>
        <dbReference type="EMBL" id="TDR18296.1"/>
    </source>
</evidence>
<dbReference type="InterPro" id="IPR029052">
    <property type="entry name" value="Metallo-depent_PP-like"/>
</dbReference>
<evidence type="ECO:0000256" key="7">
    <source>
        <dbReference type="ARBA" id="ARBA00033210"/>
    </source>
</evidence>
<evidence type="ECO:0000256" key="2">
    <source>
        <dbReference type="ARBA" id="ARBA00005419"/>
    </source>
</evidence>
<dbReference type="Pfam" id="PF00149">
    <property type="entry name" value="Metallophos"/>
    <property type="match status" value="1"/>
</dbReference>
<accession>A0A4R6XFY2</accession>
<evidence type="ECO:0000256" key="5">
    <source>
        <dbReference type="ARBA" id="ARBA00031248"/>
    </source>
</evidence>
<dbReference type="PANTHER" id="PTHR40942:SF4">
    <property type="entry name" value="CYTOCHROME C5"/>
    <property type="match status" value="1"/>
</dbReference>
<evidence type="ECO:0000256" key="3">
    <source>
        <dbReference type="ARBA" id="ARBA00012506"/>
    </source>
</evidence>
<dbReference type="InterPro" id="IPR004617">
    <property type="entry name" value="ApaH"/>
</dbReference>
<reference evidence="10 11" key="1">
    <citation type="submission" date="2019-03" db="EMBL/GenBank/DDBJ databases">
        <title>Genomic Encyclopedia of Type Strains, Phase IV (KMG-IV): sequencing the most valuable type-strain genomes for metagenomic binning, comparative biology and taxonomic classification.</title>
        <authorList>
            <person name="Goeker M."/>
        </authorList>
    </citation>
    <scope>NUCLEOTIDE SEQUENCE [LARGE SCALE GENOMIC DNA]</scope>
    <source>
        <strain evidence="10 11">DSM 25488</strain>
    </source>
</reference>
<evidence type="ECO:0000256" key="4">
    <source>
        <dbReference type="ARBA" id="ARBA00022801"/>
    </source>
</evidence>
<evidence type="ECO:0000313" key="11">
    <source>
        <dbReference type="Proteomes" id="UP000295724"/>
    </source>
</evidence>
<protein>
    <recommendedName>
        <fullName evidence="3">bis(5'-nucleosyl)-tetraphosphatase (symmetrical)</fullName>
        <ecNumber evidence="3">3.6.1.41</ecNumber>
    </recommendedName>
    <alternativeName>
        <fullName evidence="6">Ap4A hydrolase</fullName>
    </alternativeName>
    <alternativeName>
        <fullName evidence="5">Diadenosine 5',5'''-P1,P4-tetraphosphate pyrophosphohydrolase</fullName>
    </alternativeName>
    <alternativeName>
        <fullName evidence="7">Diadenosine tetraphosphatase</fullName>
    </alternativeName>
</protein>
<dbReference type="GO" id="GO:0008803">
    <property type="term" value="F:bis(5'-nucleosyl)-tetraphosphatase (symmetrical) activity"/>
    <property type="evidence" value="ECO:0007669"/>
    <property type="project" value="UniProtKB-EC"/>
</dbReference>
<dbReference type="PANTHER" id="PTHR40942">
    <property type="match status" value="1"/>
</dbReference>
<dbReference type="InterPro" id="IPR004843">
    <property type="entry name" value="Calcineurin-like_PHP"/>
</dbReference>
<dbReference type="NCBIfam" id="NF001204">
    <property type="entry name" value="PRK00166.1"/>
    <property type="match status" value="1"/>
</dbReference>
<proteinExistence type="inferred from homology"/>
<keyword evidence="4" id="KW-0378">Hydrolase</keyword>
<comment type="function">
    <text evidence="1">Hydrolyzes diadenosine 5',5'''-P1,P4-tetraphosphate to yield ADP.</text>
</comment>
<evidence type="ECO:0000259" key="9">
    <source>
        <dbReference type="Pfam" id="PF00149"/>
    </source>
</evidence>
<comment type="catalytic activity">
    <reaction evidence="8">
        <text>P(1),P(4)-bis(5'-adenosyl) tetraphosphate + H2O = 2 ADP + 2 H(+)</text>
        <dbReference type="Rhea" id="RHEA:24252"/>
        <dbReference type="ChEBI" id="CHEBI:15377"/>
        <dbReference type="ChEBI" id="CHEBI:15378"/>
        <dbReference type="ChEBI" id="CHEBI:58141"/>
        <dbReference type="ChEBI" id="CHEBI:456216"/>
        <dbReference type="EC" id="3.6.1.41"/>
    </reaction>
</comment>
<sequence>MATYVIGDVQGCFDPLMQLTKLINYDPKVDRLIFCGDLVNRGGKSLDVLRWVYAHQNSCDTVLGNHDLSLLSKYFSDKKIGTNKEFNAVFLASDVSLLIGWLLQRPFYIETNDYFINHAGLYPLWTLSQFKALAANTQQELVSNTSSFLAAMYGNKPSKWIDSLDMNSTHRFFINACTRMRFVKTDGRLNFSENKKISTMKSLKPWFQFESISNTEKHLVFGHWSALGFYQDNNVTCLDTGKVWGGQLTALRLDDKKLFSV</sequence>
<dbReference type="EMBL" id="SNZB01000005">
    <property type="protein sequence ID" value="TDR18296.1"/>
    <property type="molecule type" value="Genomic_DNA"/>
</dbReference>
<evidence type="ECO:0000256" key="6">
    <source>
        <dbReference type="ARBA" id="ARBA00032248"/>
    </source>
</evidence>
<dbReference type="Gene3D" id="3.60.21.10">
    <property type="match status" value="1"/>
</dbReference>
<dbReference type="Proteomes" id="UP000295724">
    <property type="component" value="Unassembled WGS sequence"/>
</dbReference>
<organism evidence="10 11">
    <name type="scientific">Marinicella litoralis</name>
    <dbReference type="NCBI Taxonomy" id="644220"/>
    <lineage>
        <taxon>Bacteria</taxon>
        <taxon>Pseudomonadati</taxon>
        <taxon>Pseudomonadota</taxon>
        <taxon>Gammaproteobacteria</taxon>
        <taxon>Lysobacterales</taxon>
        <taxon>Marinicellaceae</taxon>
        <taxon>Marinicella</taxon>
    </lineage>
</organism>
<feature type="domain" description="Calcineurin-like phosphoesterase" evidence="9">
    <location>
        <begin position="3"/>
        <end position="143"/>
    </location>
</feature>
<comment type="similarity">
    <text evidence="2">Belongs to the Ap4A hydrolase family.</text>
</comment>
<evidence type="ECO:0000256" key="1">
    <source>
        <dbReference type="ARBA" id="ARBA00003413"/>
    </source>
</evidence>
<dbReference type="SUPFAM" id="SSF56300">
    <property type="entry name" value="Metallo-dependent phosphatases"/>
    <property type="match status" value="1"/>
</dbReference>
<dbReference type="EC" id="3.6.1.41" evidence="3"/>